<name>A0A0A9CFX6_ARUDO</name>
<protein>
    <submittedName>
        <fullName evidence="1">Uncharacterized protein</fullName>
    </submittedName>
</protein>
<reference evidence="1" key="2">
    <citation type="journal article" date="2015" name="Data Brief">
        <title>Shoot transcriptome of the giant reed, Arundo donax.</title>
        <authorList>
            <person name="Barrero R.A."/>
            <person name="Guerrero F.D."/>
            <person name="Moolhuijzen P."/>
            <person name="Goolsby J.A."/>
            <person name="Tidwell J."/>
            <person name="Bellgard S.E."/>
            <person name="Bellgard M.I."/>
        </authorList>
    </citation>
    <scope>NUCLEOTIDE SEQUENCE</scope>
    <source>
        <tissue evidence="1">Shoot tissue taken approximately 20 cm above the soil surface</tissue>
    </source>
</reference>
<dbReference type="EMBL" id="GBRH01224527">
    <property type="protein sequence ID" value="JAD73368.1"/>
    <property type="molecule type" value="Transcribed_RNA"/>
</dbReference>
<dbReference type="AlphaFoldDB" id="A0A0A9CFX6"/>
<accession>A0A0A9CFX6</accession>
<proteinExistence type="predicted"/>
<sequence length="48" mass="5486">MRCITIVEGKSCQIIVQDKEPTAVARSIFIEHDITILHISHQSFKHVL</sequence>
<evidence type="ECO:0000313" key="1">
    <source>
        <dbReference type="EMBL" id="JAD73368.1"/>
    </source>
</evidence>
<organism evidence="1">
    <name type="scientific">Arundo donax</name>
    <name type="common">Giant reed</name>
    <name type="synonym">Donax arundinaceus</name>
    <dbReference type="NCBI Taxonomy" id="35708"/>
    <lineage>
        <taxon>Eukaryota</taxon>
        <taxon>Viridiplantae</taxon>
        <taxon>Streptophyta</taxon>
        <taxon>Embryophyta</taxon>
        <taxon>Tracheophyta</taxon>
        <taxon>Spermatophyta</taxon>
        <taxon>Magnoliopsida</taxon>
        <taxon>Liliopsida</taxon>
        <taxon>Poales</taxon>
        <taxon>Poaceae</taxon>
        <taxon>PACMAD clade</taxon>
        <taxon>Arundinoideae</taxon>
        <taxon>Arundineae</taxon>
        <taxon>Arundo</taxon>
    </lineage>
</organism>
<reference evidence="1" key="1">
    <citation type="submission" date="2014-09" db="EMBL/GenBank/DDBJ databases">
        <authorList>
            <person name="Magalhaes I.L.F."/>
            <person name="Oliveira U."/>
            <person name="Santos F.R."/>
            <person name="Vidigal T.H.D.A."/>
            <person name="Brescovit A.D."/>
            <person name="Santos A.J."/>
        </authorList>
    </citation>
    <scope>NUCLEOTIDE SEQUENCE</scope>
    <source>
        <tissue evidence="1">Shoot tissue taken approximately 20 cm above the soil surface</tissue>
    </source>
</reference>